<evidence type="ECO:0000313" key="6">
    <source>
        <dbReference type="Proteomes" id="UP001141650"/>
    </source>
</evidence>
<dbReference type="Proteomes" id="UP001141650">
    <property type="component" value="Unassembled WGS sequence"/>
</dbReference>
<evidence type="ECO:0000313" key="5">
    <source>
        <dbReference type="Proteomes" id="UP000192319"/>
    </source>
</evidence>
<feature type="compositionally biased region" description="Polar residues" evidence="1">
    <location>
        <begin position="1"/>
        <end position="12"/>
    </location>
</feature>
<keyword evidence="5" id="KW-1185">Reference proteome</keyword>
<organism evidence="3 6">
    <name type="scientific">Mycobacterium alsense</name>
    <dbReference type="NCBI Taxonomy" id="324058"/>
    <lineage>
        <taxon>Bacteria</taxon>
        <taxon>Bacillati</taxon>
        <taxon>Actinomycetota</taxon>
        <taxon>Actinomycetes</taxon>
        <taxon>Mycobacteriales</taxon>
        <taxon>Mycobacteriaceae</taxon>
        <taxon>Mycobacterium</taxon>
    </lineage>
</organism>
<dbReference type="AlphaFoldDB" id="A0AA41XQW9"/>
<evidence type="ECO:0000256" key="2">
    <source>
        <dbReference type="SAM" id="Phobius"/>
    </source>
</evidence>
<accession>A0AA41XQW9</accession>
<dbReference type="RefSeq" id="WP_083136766.1">
    <property type="nucleotide sequence ID" value="NZ_JACKVH010000017.1"/>
</dbReference>
<dbReference type="EMBL" id="JACKVH010000017">
    <property type="protein sequence ID" value="MCV7380623.1"/>
    <property type="molecule type" value="Genomic_DNA"/>
</dbReference>
<dbReference type="Proteomes" id="UP000192319">
    <property type="component" value="Unassembled WGS sequence"/>
</dbReference>
<keyword evidence="2" id="KW-1133">Transmembrane helix</keyword>
<feature type="transmembrane region" description="Helical" evidence="2">
    <location>
        <begin position="77"/>
        <end position="99"/>
    </location>
</feature>
<dbReference type="EMBL" id="MVHD01000004">
    <property type="protein sequence ID" value="OQZ92655.1"/>
    <property type="molecule type" value="Genomic_DNA"/>
</dbReference>
<evidence type="ECO:0000313" key="4">
    <source>
        <dbReference type="EMBL" id="OQZ92655.1"/>
    </source>
</evidence>
<gene>
    <name evidence="4" type="ORF">BST11_04380</name>
    <name evidence="3" type="ORF">H7K38_18480</name>
</gene>
<reference evidence="3" key="3">
    <citation type="journal article" date="2022" name="BMC Genomics">
        <title>Comparative genome analysis of mycobacteria focusing on tRNA and non-coding RNA.</title>
        <authorList>
            <person name="Behra P.R.K."/>
            <person name="Pettersson B.M.F."/>
            <person name="Ramesh M."/>
            <person name="Das S."/>
            <person name="Dasgupta S."/>
            <person name="Kirsebom L.A."/>
        </authorList>
    </citation>
    <scope>NUCLEOTIDE SEQUENCE</scope>
    <source>
        <strain evidence="3">CCUG 55640</strain>
    </source>
</reference>
<feature type="region of interest" description="Disordered" evidence="1">
    <location>
        <begin position="1"/>
        <end position="22"/>
    </location>
</feature>
<evidence type="ECO:0000256" key="1">
    <source>
        <dbReference type="SAM" id="MobiDB-lite"/>
    </source>
</evidence>
<proteinExistence type="predicted"/>
<feature type="transmembrane region" description="Helical" evidence="2">
    <location>
        <begin position="111"/>
        <end position="134"/>
    </location>
</feature>
<feature type="transmembrane region" description="Helical" evidence="2">
    <location>
        <begin position="298"/>
        <end position="319"/>
    </location>
</feature>
<sequence>MANSVDSTTNSAPVRPAGAGGSPSLSRAGWALFIVAYLAFAVVTVATLQSGTHGDPRTTNPHPGAPPYPPFLGFDNWPLAVSFSSIPMAIGLIATLVWLSVRQRKVHWSVVIAFAGLVTGALDPLANWATFAVFDPRMLHFPLSWPYVNIAPNLEPALSFLGGYAAYYLLTGLAILHLHNRFLDPVVRRTGWLAPRRLLGVFLGAFVIALPLNGIVQFTWMRFGIFYYTEAVGPTVRIGHIHFPLIMAVYDSFIFAMVAVMCVRDERGELVLINRIARRLPARPGHDKHDQVGLTRRLVVSAAVGLLSFAIPLAVLAGLRSAGLSKPAYEQNPYPNLKVYDPYGHVEKSGKPGPFYK</sequence>
<evidence type="ECO:0000313" key="3">
    <source>
        <dbReference type="EMBL" id="MCV7380623.1"/>
    </source>
</evidence>
<feature type="transmembrane region" description="Helical" evidence="2">
    <location>
        <begin position="30"/>
        <end position="48"/>
    </location>
</feature>
<reference evidence="4 5" key="1">
    <citation type="submission" date="2017-02" db="EMBL/GenBank/DDBJ databases">
        <title>The new phylogeny of genus Mycobacterium.</title>
        <authorList>
            <person name="Tortoli E."/>
            <person name="Trovato A."/>
            <person name="Cirillo D.M."/>
        </authorList>
    </citation>
    <scope>NUCLEOTIDE SEQUENCE [LARGE SCALE GENOMIC DNA]</scope>
    <source>
        <strain evidence="4 5">DSM 45230</strain>
    </source>
</reference>
<feature type="transmembrane region" description="Helical" evidence="2">
    <location>
        <begin position="154"/>
        <end position="178"/>
    </location>
</feature>
<name>A0AA41XQW9_9MYCO</name>
<reference evidence="3" key="2">
    <citation type="submission" date="2020-07" db="EMBL/GenBank/DDBJ databases">
        <authorList>
            <person name="Pettersson B.M.F."/>
            <person name="Behra P.R.K."/>
            <person name="Ramesh M."/>
            <person name="Das S."/>
            <person name="Dasgupta S."/>
            <person name="Kirsebom L.A."/>
        </authorList>
    </citation>
    <scope>NUCLEOTIDE SEQUENCE</scope>
    <source>
        <strain evidence="3">CCUG 55640</strain>
    </source>
</reference>
<keyword evidence="2" id="KW-0472">Membrane</keyword>
<feature type="transmembrane region" description="Helical" evidence="2">
    <location>
        <begin position="198"/>
        <end position="221"/>
    </location>
</feature>
<keyword evidence="2" id="KW-0812">Transmembrane</keyword>
<protein>
    <submittedName>
        <fullName evidence="3">Spirocyclase AveC family protein</fullName>
    </submittedName>
</protein>
<comment type="caution">
    <text evidence="3">The sequence shown here is derived from an EMBL/GenBank/DDBJ whole genome shotgun (WGS) entry which is preliminary data.</text>
</comment>
<feature type="transmembrane region" description="Helical" evidence="2">
    <location>
        <begin position="241"/>
        <end position="263"/>
    </location>
</feature>